<dbReference type="InterPro" id="IPR034812">
    <property type="entry name" value="Ppo-like_N"/>
</dbReference>
<evidence type="ECO:0000313" key="8">
    <source>
        <dbReference type="Proteomes" id="UP000053647"/>
    </source>
</evidence>
<evidence type="ECO:0000256" key="6">
    <source>
        <dbReference type="PIRSR" id="PIRSR619791-2"/>
    </source>
</evidence>
<evidence type="ECO:0000256" key="2">
    <source>
        <dbReference type="ARBA" id="ARBA00022723"/>
    </source>
</evidence>
<evidence type="ECO:0000256" key="1">
    <source>
        <dbReference type="ARBA" id="ARBA00022617"/>
    </source>
</evidence>
<dbReference type="GO" id="GO:0006631">
    <property type="term" value="P:fatty acid metabolic process"/>
    <property type="evidence" value="ECO:0007669"/>
    <property type="project" value="UniProtKB-ARBA"/>
</dbReference>
<dbReference type="GO" id="GO:0051213">
    <property type="term" value="F:dioxygenase activity"/>
    <property type="evidence" value="ECO:0007669"/>
    <property type="project" value="UniProtKB-KW"/>
</dbReference>
<proteinExistence type="predicted"/>
<sequence>MQQKEVLHRSGLVLQSALQPLFSRVQSSKTRSVACITRDIHDLEQIAQRGPPLTANDLPAFANAVRNLHSNINDREFLLEKVLVLMSRLPDDSTFAKRAQEYVVDLRVPTVYKDLHHPPTGFLSTFKPLLSTPAGAENASYAFRSADGSNYNVLSPSLGQAGQPYARSVPSTHIQTFSSLPDPGVVFDTLLCRPKDDFVPHPGGLSSLFFAFANLITHSIFNTNMYDWTINGTSSYLDLSIVYGHTVEQVESMRRKDGSGKIWNDTFADSRLLFMPPSVCALAVLFSRHHNYIAEKILGLNERGSYASPPPDEKMTRLAQDDEIFHRARLVNTAFFMQIILTDYVGGILGLVRDGLTWRLNPLAPFRESEHGISPRGGGNAVSVEFNLLYHWHASISAEDEKRLNGLFGQVFEGTDPRTISIKEFREVIREKIVPSGDAQTWTFDGLRRGPGGSFGDQDLARILQDATEQRAGAFRARGCPAVMRVVEILAIEQGRKWGACTLNEFRNFMGLKPYASFREWNPDPDIHLAAEKLYGHIDNLELHVGLQAEETKPPIPGAGLCPGYTISRAILADAVCLTRGDRFLTVDFTPYNLTSWGYQYCMVNTADGSYGGILNKLLFGLLPTHYPAGSVYAHFPFMTPDFIRPCLASRSRDMVPFYDWSRPDHTEKNAIPVSANGSADRQPDGLYKQRISKLTGGVDVDVGKVRTCIIDETLSAITFTTMVKNLVTKSSALASSDTMIIDIVKDVVNQVPIYWAANFILGLPVTTVDSVWGGRSVAQWLGLFGDVTRYIYLNDDPVYDWTMHEAALEATNEIIHYLRNRLIRHSKGVISLKGASDVLVASVMTSNVQNDKFIAKILSATKHCDIQTVAYSIFDETVPSALLFSATLSSVVEYYSDPCRKEELQKLIQLSTDATKDRMGDIMDFVDRALGGRLDLGQVRDGPLPPCLVIGGQEIKMDRQKGLMSRELFSKVAPQIIQTIFSLENIRFPQSGMVIDGGLPASKVVKYDI</sequence>
<dbReference type="Gene3D" id="1.10.640.10">
    <property type="entry name" value="Haem peroxidase domain superfamily, animal type"/>
    <property type="match status" value="1"/>
</dbReference>
<organism evidence="7 8">
    <name type="scientific">Paxillus involutus ATCC 200175</name>
    <dbReference type="NCBI Taxonomy" id="664439"/>
    <lineage>
        <taxon>Eukaryota</taxon>
        <taxon>Fungi</taxon>
        <taxon>Dikarya</taxon>
        <taxon>Basidiomycota</taxon>
        <taxon>Agaricomycotina</taxon>
        <taxon>Agaricomycetes</taxon>
        <taxon>Agaricomycetidae</taxon>
        <taxon>Boletales</taxon>
        <taxon>Paxilineae</taxon>
        <taxon>Paxillaceae</taxon>
        <taxon>Paxillus</taxon>
    </lineage>
</organism>
<keyword evidence="3" id="KW-0223">Dioxygenase</keyword>
<dbReference type="EMBL" id="KN819360">
    <property type="protein sequence ID" value="KIJ12730.1"/>
    <property type="molecule type" value="Genomic_DNA"/>
</dbReference>
<keyword evidence="1 6" id="KW-0349">Heme</keyword>
<feature type="binding site" description="axial binding residue" evidence="6">
    <location>
        <position position="393"/>
    </location>
    <ligand>
        <name>heme b</name>
        <dbReference type="ChEBI" id="CHEBI:60344"/>
    </ligand>
    <ligandPart>
        <name>Fe</name>
        <dbReference type="ChEBI" id="CHEBI:18248"/>
    </ligandPart>
</feature>
<reference evidence="7 8" key="1">
    <citation type="submission" date="2014-06" db="EMBL/GenBank/DDBJ databases">
        <authorList>
            <consortium name="DOE Joint Genome Institute"/>
            <person name="Kuo A."/>
            <person name="Kohler A."/>
            <person name="Nagy L.G."/>
            <person name="Floudas D."/>
            <person name="Copeland A."/>
            <person name="Barry K.W."/>
            <person name="Cichocki N."/>
            <person name="Veneault-Fourrey C."/>
            <person name="LaButti K."/>
            <person name="Lindquist E.A."/>
            <person name="Lipzen A."/>
            <person name="Lundell T."/>
            <person name="Morin E."/>
            <person name="Murat C."/>
            <person name="Sun H."/>
            <person name="Tunlid A."/>
            <person name="Henrissat B."/>
            <person name="Grigoriev I.V."/>
            <person name="Hibbett D.S."/>
            <person name="Martin F."/>
            <person name="Nordberg H.P."/>
            <person name="Cantor M.N."/>
            <person name="Hua S.X."/>
        </authorList>
    </citation>
    <scope>NUCLEOTIDE SEQUENCE [LARGE SCALE GENOMIC DNA]</scope>
    <source>
        <strain evidence="7 8">ATCC 200175</strain>
    </source>
</reference>
<dbReference type="InterPro" id="IPR019791">
    <property type="entry name" value="Haem_peroxidase_animal"/>
</dbReference>
<dbReference type="PROSITE" id="PS50292">
    <property type="entry name" value="PEROXIDASE_3"/>
    <property type="match status" value="1"/>
</dbReference>
<evidence type="ECO:0000313" key="7">
    <source>
        <dbReference type="EMBL" id="KIJ12730.1"/>
    </source>
</evidence>
<evidence type="ECO:0008006" key="9">
    <source>
        <dbReference type="Google" id="ProtNLM"/>
    </source>
</evidence>
<evidence type="ECO:0000256" key="3">
    <source>
        <dbReference type="ARBA" id="ARBA00022964"/>
    </source>
</evidence>
<dbReference type="GO" id="GO:0004601">
    <property type="term" value="F:peroxidase activity"/>
    <property type="evidence" value="ECO:0007669"/>
    <property type="project" value="InterPro"/>
</dbReference>
<dbReference type="CDD" id="cd09817">
    <property type="entry name" value="linoleate_diol_synthase_like"/>
    <property type="match status" value="1"/>
</dbReference>
<keyword evidence="2 6" id="KW-0479">Metal-binding</keyword>
<dbReference type="GO" id="GO:0006979">
    <property type="term" value="P:response to oxidative stress"/>
    <property type="evidence" value="ECO:0007669"/>
    <property type="project" value="InterPro"/>
</dbReference>
<evidence type="ECO:0000256" key="5">
    <source>
        <dbReference type="ARBA" id="ARBA00023004"/>
    </source>
</evidence>
<gene>
    <name evidence="7" type="ORF">PAXINDRAFT_14490</name>
</gene>
<dbReference type="InterPro" id="IPR037120">
    <property type="entry name" value="Haem_peroxidase_sf_animal"/>
</dbReference>
<dbReference type="HOGENOM" id="CLU_002329_0_0_1"/>
<dbReference type="Pfam" id="PF03098">
    <property type="entry name" value="An_peroxidase"/>
    <property type="match status" value="1"/>
</dbReference>
<dbReference type="SUPFAM" id="SSF48113">
    <property type="entry name" value="Heme-dependent peroxidases"/>
    <property type="match status" value="1"/>
</dbReference>
<dbReference type="GO" id="GO:0020037">
    <property type="term" value="F:heme binding"/>
    <property type="evidence" value="ECO:0007669"/>
    <property type="project" value="InterPro"/>
</dbReference>
<accession>A0A0C9TAY4</accession>
<dbReference type="GO" id="GO:0046872">
    <property type="term" value="F:metal ion binding"/>
    <property type="evidence" value="ECO:0007669"/>
    <property type="project" value="UniProtKB-KW"/>
</dbReference>
<dbReference type="AlphaFoldDB" id="A0A0C9TAY4"/>
<dbReference type="PRINTS" id="PR00457">
    <property type="entry name" value="ANPEROXIDASE"/>
</dbReference>
<dbReference type="Proteomes" id="UP000053647">
    <property type="component" value="Unassembled WGS sequence"/>
</dbReference>
<name>A0A0C9TAY4_PAXIN</name>
<dbReference type="OrthoDB" id="823504at2759"/>
<dbReference type="InterPro" id="IPR010255">
    <property type="entry name" value="Haem_peroxidase_sf"/>
</dbReference>
<keyword evidence="8" id="KW-1185">Reference proteome</keyword>
<dbReference type="InterPro" id="IPR050783">
    <property type="entry name" value="Oxylipin_biosynth_metab"/>
</dbReference>
<dbReference type="PANTHER" id="PTHR11903:SF37">
    <property type="entry name" value="PSI-PRODUCING OXYGENASE A"/>
    <property type="match status" value="1"/>
</dbReference>
<dbReference type="PANTHER" id="PTHR11903">
    <property type="entry name" value="PROSTAGLANDIN G/H SYNTHASE"/>
    <property type="match status" value="1"/>
</dbReference>
<keyword evidence="5 6" id="KW-0408">Iron</keyword>
<evidence type="ECO:0000256" key="4">
    <source>
        <dbReference type="ARBA" id="ARBA00023002"/>
    </source>
</evidence>
<reference evidence="8" key="2">
    <citation type="submission" date="2015-01" db="EMBL/GenBank/DDBJ databases">
        <title>Evolutionary Origins and Diversification of the Mycorrhizal Mutualists.</title>
        <authorList>
            <consortium name="DOE Joint Genome Institute"/>
            <consortium name="Mycorrhizal Genomics Consortium"/>
            <person name="Kohler A."/>
            <person name="Kuo A."/>
            <person name="Nagy L.G."/>
            <person name="Floudas D."/>
            <person name="Copeland A."/>
            <person name="Barry K.W."/>
            <person name="Cichocki N."/>
            <person name="Veneault-Fourrey C."/>
            <person name="LaButti K."/>
            <person name="Lindquist E.A."/>
            <person name="Lipzen A."/>
            <person name="Lundell T."/>
            <person name="Morin E."/>
            <person name="Murat C."/>
            <person name="Riley R."/>
            <person name="Ohm R."/>
            <person name="Sun H."/>
            <person name="Tunlid A."/>
            <person name="Henrissat B."/>
            <person name="Grigoriev I.V."/>
            <person name="Hibbett D.S."/>
            <person name="Martin F."/>
        </authorList>
    </citation>
    <scope>NUCLEOTIDE SEQUENCE [LARGE SCALE GENOMIC DNA]</scope>
    <source>
        <strain evidence="8">ATCC 200175</strain>
    </source>
</reference>
<protein>
    <recommendedName>
        <fullName evidence="9">Linoleate 8R-lipoxygenase</fullName>
    </recommendedName>
</protein>
<keyword evidence="4" id="KW-0560">Oxidoreductase</keyword>